<dbReference type="Proteomes" id="UP001164803">
    <property type="component" value="Chromosome"/>
</dbReference>
<feature type="transmembrane region" description="Helical" evidence="1">
    <location>
        <begin position="275"/>
        <end position="296"/>
    </location>
</feature>
<dbReference type="PANTHER" id="PTHR43839:SF3">
    <property type="entry name" value="OLIGOPEPTIDE ABC TRANSPORTER, PERMEASE PROTEIN"/>
    <property type="match status" value="1"/>
</dbReference>
<organism evidence="2 3">
    <name type="scientific">Alicyclobacillus dauci</name>
    <dbReference type="NCBI Taxonomy" id="1475485"/>
    <lineage>
        <taxon>Bacteria</taxon>
        <taxon>Bacillati</taxon>
        <taxon>Bacillota</taxon>
        <taxon>Bacilli</taxon>
        <taxon>Bacillales</taxon>
        <taxon>Alicyclobacillaceae</taxon>
        <taxon>Alicyclobacillus</taxon>
    </lineage>
</organism>
<proteinExistence type="predicted"/>
<keyword evidence="1" id="KW-1133">Transmembrane helix</keyword>
<feature type="transmembrane region" description="Helical" evidence="1">
    <location>
        <begin position="114"/>
        <end position="134"/>
    </location>
</feature>
<reference evidence="2" key="1">
    <citation type="submission" date="2022-08" db="EMBL/GenBank/DDBJ databases">
        <title>Alicyclobacillus dauci DSM2870, complete genome.</title>
        <authorList>
            <person name="Wang Q."/>
            <person name="Cai R."/>
            <person name="Wang Z."/>
        </authorList>
    </citation>
    <scope>NUCLEOTIDE SEQUENCE</scope>
    <source>
        <strain evidence="2">DSM 28700</strain>
    </source>
</reference>
<accession>A0ABY6Z322</accession>
<gene>
    <name evidence="2" type="ORF">NZD86_00070</name>
</gene>
<name>A0ABY6Z322_9BACL</name>
<evidence type="ECO:0000256" key="1">
    <source>
        <dbReference type="SAM" id="Phobius"/>
    </source>
</evidence>
<keyword evidence="3" id="KW-1185">Reference proteome</keyword>
<keyword evidence="1" id="KW-0812">Transmembrane</keyword>
<dbReference type="RefSeq" id="WP_268044449.1">
    <property type="nucleotide sequence ID" value="NZ_CP104064.1"/>
</dbReference>
<protein>
    <submittedName>
        <fullName evidence="2">Uncharacterized protein</fullName>
    </submittedName>
</protein>
<feature type="transmembrane region" description="Helical" evidence="1">
    <location>
        <begin position="72"/>
        <end position="93"/>
    </location>
</feature>
<dbReference type="EMBL" id="CP104064">
    <property type="protein sequence ID" value="WAH37018.1"/>
    <property type="molecule type" value="Genomic_DNA"/>
</dbReference>
<dbReference type="PANTHER" id="PTHR43839">
    <property type="entry name" value="OPPC IN A BINDING PROTEIN-DEPENDENT TRANSPORT SYSTEM"/>
    <property type="match status" value="1"/>
</dbReference>
<evidence type="ECO:0000313" key="3">
    <source>
        <dbReference type="Proteomes" id="UP001164803"/>
    </source>
</evidence>
<keyword evidence="1" id="KW-0472">Membrane</keyword>
<feature type="transmembrane region" description="Helical" evidence="1">
    <location>
        <begin position="222"/>
        <end position="243"/>
    </location>
</feature>
<evidence type="ECO:0000313" key="2">
    <source>
        <dbReference type="EMBL" id="WAH37018.1"/>
    </source>
</evidence>
<sequence length="352" mass="38937">MATHRRIVLLAGLILLALIRKILPIPSPEAQDKIEVTPTTMSFPPYPPSVHHLLGTDSQGYDMFSRTLHNLLPTYGILGLTAIATLFCASVLATRSALAHSPIARTVIRILHSWVTIIPTIILALWTFTISYVNMAGLRMPTPGTITWSRVHDIIYLGILALFELGRTAHALQANLEESEAMTYVEASVTSGSNAGARFVMHHFGPYMIQCGEQFISLVSRLFGLICLLAFIGLPLNMTWIHVDRWFPHFTDPTWSATIGEAAQDYFENNNVFPMFAPVLLMALTMTSLSFILSGLRRLDVSILRTRQGTNGHIRLRPMVAGMLSTSVTSWWGRNRTASEDTADEGGDSVTM</sequence>
<feature type="transmembrane region" description="Helical" evidence="1">
    <location>
        <begin position="154"/>
        <end position="172"/>
    </location>
</feature>